<dbReference type="Proteomes" id="UP001159363">
    <property type="component" value="Chromosome 3"/>
</dbReference>
<sequence>MTATNLHQTYFTIVTRVESVAPKSTSKIIATRRKKDTIVSLELCMNAAGTFLPPMLVYARQSMKPELLNGCSPGMWADCHMCGWTQKDMQKDEPRWFKTLVQFSGPSKEWLVLYIHSS</sequence>
<name>A0ABQ9I3R3_9NEOP</name>
<organism evidence="1 2">
    <name type="scientific">Dryococelus australis</name>
    <dbReference type="NCBI Taxonomy" id="614101"/>
    <lineage>
        <taxon>Eukaryota</taxon>
        <taxon>Metazoa</taxon>
        <taxon>Ecdysozoa</taxon>
        <taxon>Arthropoda</taxon>
        <taxon>Hexapoda</taxon>
        <taxon>Insecta</taxon>
        <taxon>Pterygota</taxon>
        <taxon>Neoptera</taxon>
        <taxon>Polyneoptera</taxon>
        <taxon>Phasmatodea</taxon>
        <taxon>Verophasmatodea</taxon>
        <taxon>Anareolatae</taxon>
        <taxon>Phasmatidae</taxon>
        <taxon>Eurycanthinae</taxon>
        <taxon>Dryococelus</taxon>
    </lineage>
</organism>
<keyword evidence="2" id="KW-1185">Reference proteome</keyword>
<evidence type="ECO:0000313" key="2">
    <source>
        <dbReference type="Proteomes" id="UP001159363"/>
    </source>
</evidence>
<proteinExistence type="predicted"/>
<evidence type="ECO:0000313" key="1">
    <source>
        <dbReference type="EMBL" id="KAJ8891300.1"/>
    </source>
</evidence>
<comment type="caution">
    <text evidence="1">The sequence shown here is derived from an EMBL/GenBank/DDBJ whole genome shotgun (WGS) entry which is preliminary data.</text>
</comment>
<protein>
    <submittedName>
        <fullName evidence="1">Uncharacterized protein</fullName>
    </submittedName>
</protein>
<gene>
    <name evidence="1" type="ORF">PR048_010816</name>
</gene>
<reference evidence="1 2" key="1">
    <citation type="submission" date="2023-02" db="EMBL/GenBank/DDBJ databases">
        <title>LHISI_Scaffold_Assembly.</title>
        <authorList>
            <person name="Stuart O.P."/>
            <person name="Cleave R."/>
            <person name="Magrath M.J.L."/>
            <person name="Mikheyev A.S."/>
        </authorList>
    </citation>
    <scope>NUCLEOTIDE SEQUENCE [LARGE SCALE GENOMIC DNA]</scope>
    <source>
        <strain evidence="1">Daus_M_001</strain>
        <tissue evidence="1">Leg muscle</tissue>
    </source>
</reference>
<accession>A0ABQ9I3R3</accession>
<dbReference type="EMBL" id="JARBHB010000003">
    <property type="protein sequence ID" value="KAJ8891300.1"/>
    <property type="molecule type" value="Genomic_DNA"/>
</dbReference>